<keyword evidence="3" id="KW-0812">Transmembrane</keyword>
<feature type="transmembrane region" description="Helical" evidence="3">
    <location>
        <begin position="57"/>
        <end position="77"/>
    </location>
</feature>
<keyword evidence="3" id="KW-0472">Membrane</keyword>
<dbReference type="Gene3D" id="2.60.40.1240">
    <property type="match status" value="1"/>
</dbReference>
<organism evidence="5 6">
    <name type="scientific">Pseudonocardia zijingensis</name>
    <dbReference type="NCBI Taxonomy" id="153376"/>
    <lineage>
        <taxon>Bacteria</taxon>
        <taxon>Bacillati</taxon>
        <taxon>Actinomycetota</taxon>
        <taxon>Actinomycetes</taxon>
        <taxon>Pseudonocardiales</taxon>
        <taxon>Pseudonocardiaceae</taxon>
        <taxon>Pseudonocardia</taxon>
    </lineage>
</organism>
<reference evidence="5 6" key="1">
    <citation type="journal article" date="2019" name="Int. J. Syst. Evol. Microbiol.">
        <title>The Global Catalogue of Microorganisms (GCM) 10K type strain sequencing project: providing services to taxonomists for standard genome sequencing and annotation.</title>
        <authorList>
            <consortium name="The Broad Institute Genomics Platform"/>
            <consortium name="The Broad Institute Genome Sequencing Center for Infectious Disease"/>
            <person name="Wu L."/>
            <person name="Ma J."/>
        </authorList>
    </citation>
    <scope>NUCLEOTIDE SEQUENCE [LARGE SCALE GENOMIC DNA]</scope>
    <source>
        <strain evidence="5 6">JCM 11117</strain>
    </source>
</reference>
<dbReference type="Proteomes" id="UP001499967">
    <property type="component" value="Unassembled WGS sequence"/>
</dbReference>
<keyword evidence="1" id="KW-0732">Signal</keyword>
<name>A0ABN1QJI3_9PSEU</name>
<evidence type="ECO:0000256" key="1">
    <source>
        <dbReference type="ARBA" id="ARBA00022729"/>
    </source>
</evidence>
<dbReference type="InterPro" id="IPR029050">
    <property type="entry name" value="Immunoprotect_excell_Ig-like"/>
</dbReference>
<feature type="transmembrane region" description="Helical" evidence="3">
    <location>
        <begin position="89"/>
        <end position="110"/>
    </location>
</feature>
<feature type="region of interest" description="Disordered" evidence="2">
    <location>
        <begin position="121"/>
        <end position="145"/>
    </location>
</feature>
<keyword evidence="3" id="KW-1133">Transmembrane helix</keyword>
<feature type="region of interest" description="Disordered" evidence="2">
    <location>
        <begin position="1"/>
        <end position="24"/>
    </location>
</feature>
<feature type="region of interest" description="Disordered" evidence="2">
    <location>
        <begin position="202"/>
        <end position="226"/>
    </location>
</feature>
<accession>A0ABN1QJI3</accession>
<dbReference type="InterPro" id="IPR029051">
    <property type="entry name" value="DUF4352"/>
</dbReference>
<gene>
    <name evidence="5" type="ORF">GCM10009559_40550</name>
</gene>
<keyword evidence="6" id="KW-1185">Reference proteome</keyword>
<dbReference type="Pfam" id="PF11611">
    <property type="entry name" value="DUF4352"/>
    <property type="match status" value="1"/>
</dbReference>
<dbReference type="EMBL" id="BAAAHP010000111">
    <property type="protein sequence ID" value="GAA0943581.1"/>
    <property type="molecule type" value="Genomic_DNA"/>
</dbReference>
<sequence length="267" mass="26984">MAQPGPNPHGPHPQDTYYFAPQYAPPPPPPPRNGLGIAALVLGIVALPLLITGLTAWISVILGLIAVPLALAGLGRVRRGHATNKGATIAGLVLGVVGVVMGILAVVVTVQAVDDALNGPTATISSGGPAGSSSTAGGDTSTSTEVAGPVALGTAVDIDGLVIAVTEVSSRKDITGAMTCAEVTYENRSDERRPRNMFDWTARDENGASEGPGLNGSSDALDSGDIAPGGTASGSVCFDLPQTKVAAIEYQGNVFTSGPDAEWLVRR</sequence>
<proteinExistence type="predicted"/>
<feature type="compositionally biased region" description="Low complexity" evidence="2">
    <location>
        <begin position="121"/>
        <end position="144"/>
    </location>
</feature>
<evidence type="ECO:0000313" key="6">
    <source>
        <dbReference type="Proteomes" id="UP001499967"/>
    </source>
</evidence>
<feature type="domain" description="DUF4352" evidence="4">
    <location>
        <begin position="152"/>
        <end position="257"/>
    </location>
</feature>
<evidence type="ECO:0000256" key="3">
    <source>
        <dbReference type="SAM" id="Phobius"/>
    </source>
</evidence>
<evidence type="ECO:0000256" key="2">
    <source>
        <dbReference type="SAM" id="MobiDB-lite"/>
    </source>
</evidence>
<feature type="compositionally biased region" description="Pro residues" evidence="2">
    <location>
        <begin position="1"/>
        <end position="11"/>
    </location>
</feature>
<evidence type="ECO:0000259" key="4">
    <source>
        <dbReference type="Pfam" id="PF11611"/>
    </source>
</evidence>
<protein>
    <recommendedName>
        <fullName evidence="4">DUF4352 domain-containing protein</fullName>
    </recommendedName>
</protein>
<dbReference type="RefSeq" id="WP_343943047.1">
    <property type="nucleotide sequence ID" value="NZ_BAAAHP010000111.1"/>
</dbReference>
<comment type="caution">
    <text evidence="5">The sequence shown here is derived from an EMBL/GenBank/DDBJ whole genome shotgun (WGS) entry which is preliminary data.</text>
</comment>
<evidence type="ECO:0000313" key="5">
    <source>
        <dbReference type="EMBL" id="GAA0943581.1"/>
    </source>
</evidence>